<proteinExistence type="predicted"/>
<sequence>MVNGGGHVEIGEQSERRRRRRYLPSSSDNGRILRRPVGSDSGGGSGPTGRQSPAVRQFAMFMYEPPSKLQLTSVEEFQEAFQLFDSRGDGKIHVAQVGDALRALGQNPTESDVKKCTHHLKPDERISFEVFLPIYQAISKARSGDTAHDFIEGLRHFDKDGNGFISSAELRICWPRVGESWPTTSRCAQDGAVALALLALCWAAGGGRGRGAGGTQRLRASVGGFAVMNCHLDFPFGNEIPYHLQWDKDGEMVLSWLSGWEAPRVGEGWGGRVRRVGGAAAAAAAGGALGGGSLNVSAVRETDAGLFRCRVSFPNRSPPARNNGTFYYLDVDGQFAAPQRRPSAATSVLYGSSKARCYCRRDRDSDAAG</sequence>
<reference evidence="1 2" key="1">
    <citation type="journal article" date="2022" name="Genome Biol. Evol.">
        <title>The Spruce Budworm Genome: Reconstructing the Evolutionary History of Antifreeze Proteins.</title>
        <authorList>
            <person name="Beliveau C."/>
            <person name="Gagne P."/>
            <person name="Picq S."/>
            <person name="Vernygora O."/>
            <person name="Keeling C.I."/>
            <person name="Pinkney K."/>
            <person name="Doucet D."/>
            <person name="Wen F."/>
            <person name="Johnston J.S."/>
            <person name="Maaroufi H."/>
            <person name="Boyle B."/>
            <person name="Laroche J."/>
            <person name="Dewar K."/>
            <person name="Juretic N."/>
            <person name="Blackburn G."/>
            <person name="Nisole A."/>
            <person name="Brunet B."/>
            <person name="Brandao M."/>
            <person name="Lumley L."/>
            <person name="Duan J."/>
            <person name="Quan G."/>
            <person name="Lucarotti C.J."/>
            <person name="Roe A.D."/>
            <person name="Sperling F.A.H."/>
            <person name="Levesque R.C."/>
            <person name="Cusson M."/>
        </authorList>
    </citation>
    <scope>NUCLEOTIDE SEQUENCE [LARGE SCALE GENOMIC DNA]</scope>
    <source>
        <strain evidence="1">Glfc:IPQL:Cfum</strain>
    </source>
</reference>
<name>A0ACC0JDH6_CHOFU</name>
<keyword evidence="2" id="KW-1185">Reference proteome</keyword>
<dbReference type="EMBL" id="CM046110">
    <property type="protein sequence ID" value="KAI8422143.1"/>
    <property type="molecule type" value="Genomic_DNA"/>
</dbReference>
<gene>
    <name evidence="1" type="ORF">MSG28_006055</name>
</gene>
<protein>
    <submittedName>
        <fullName evidence="1">Uncharacterized protein</fullName>
    </submittedName>
</protein>
<accession>A0ACC0JDH6</accession>
<comment type="caution">
    <text evidence="1">The sequence shown here is derived from an EMBL/GenBank/DDBJ whole genome shotgun (WGS) entry which is preliminary data.</text>
</comment>
<evidence type="ECO:0000313" key="2">
    <source>
        <dbReference type="Proteomes" id="UP001064048"/>
    </source>
</evidence>
<evidence type="ECO:0000313" key="1">
    <source>
        <dbReference type="EMBL" id="KAI8422143.1"/>
    </source>
</evidence>
<organism evidence="1 2">
    <name type="scientific">Choristoneura fumiferana</name>
    <name type="common">Spruce budworm moth</name>
    <name type="synonym">Archips fumiferana</name>
    <dbReference type="NCBI Taxonomy" id="7141"/>
    <lineage>
        <taxon>Eukaryota</taxon>
        <taxon>Metazoa</taxon>
        <taxon>Ecdysozoa</taxon>
        <taxon>Arthropoda</taxon>
        <taxon>Hexapoda</taxon>
        <taxon>Insecta</taxon>
        <taxon>Pterygota</taxon>
        <taxon>Neoptera</taxon>
        <taxon>Endopterygota</taxon>
        <taxon>Lepidoptera</taxon>
        <taxon>Glossata</taxon>
        <taxon>Ditrysia</taxon>
        <taxon>Tortricoidea</taxon>
        <taxon>Tortricidae</taxon>
        <taxon>Tortricinae</taxon>
        <taxon>Choristoneura</taxon>
    </lineage>
</organism>
<feature type="non-terminal residue" evidence="1">
    <location>
        <position position="369"/>
    </location>
</feature>
<dbReference type="Proteomes" id="UP001064048">
    <property type="component" value="Chromosome 10"/>
</dbReference>